<dbReference type="EMBL" id="NBCO01000029">
    <property type="protein sequence ID" value="ORC86293.1"/>
    <property type="molecule type" value="Genomic_DNA"/>
</dbReference>
<feature type="region of interest" description="Disordered" evidence="7">
    <location>
        <begin position="623"/>
        <end position="692"/>
    </location>
</feature>
<evidence type="ECO:0000256" key="6">
    <source>
        <dbReference type="PROSITE-ProRule" id="PRU10141"/>
    </source>
</evidence>
<dbReference type="PANTHER" id="PTHR24058">
    <property type="entry name" value="DUAL SPECIFICITY PROTEIN KINASE"/>
    <property type="match status" value="1"/>
</dbReference>
<name>A0A1X0NP74_9TRYP</name>
<evidence type="ECO:0000256" key="5">
    <source>
        <dbReference type="ARBA" id="ARBA00022840"/>
    </source>
</evidence>
<dbReference type="InterPro" id="IPR008271">
    <property type="entry name" value="Ser/Thr_kinase_AS"/>
</dbReference>
<dbReference type="InterPro" id="IPR000719">
    <property type="entry name" value="Prot_kinase_dom"/>
</dbReference>
<dbReference type="GO" id="GO:0004674">
    <property type="term" value="F:protein serine/threonine kinase activity"/>
    <property type="evidence" value="ECO:0007669"/>
    <property type="project" value="UniProtKB-KW"/>
</dbReference>
<keyword evidence="3 6" id="KW-0547">Nucleotide-binding</keyword>
<feature type="binding site" evidence="6">
    <location>
        <position position="151"/>
    </location>
    <ligand>
        <name>ATP</name>
        <dbReference type="ChEBI" id="CHEBI:30616"/>
    </ligand>
</feature>
<dbReference type="Proteomes" id="UP000192257">
    <property type="component" value="Unassembled WGS sequence"/>
</dbReference>
<evidence type="ECO:0000256" key="2">
    <source>
        <dbReference type="ARBA" id="ARBA00022679"/>
    </source>
</evidence>
<feature type="compositionally biased region" description="Low complexity" evidence="7">
    <location>
        <begin position="673"/>
        <end position="684"/>
    </location>
</feature>
<dbReference type="InterPro" id="IPR050494">
    <property type="entry name" value="Ser_Thr_dual-spec_kinase"/>
</dbReference>
<keyword evidence="10" id="KW-1185">Reference proteome</keyword>
<feature type="region of interest" description="Disordered" evidence="7">
    <location>
        <begin position="468"/>
        <end position="488"/>
    </location>
</feature>
<dbReference type="PROSITE" id="PS00107">
    <property type="entry name" value="PROTEIN_KINASE_ATP"/>
    <property type="match status" value="1"/>
</dbReference>
<dbReference type="SUPFAM" id="SSF56112">
    <property type="entry name" value="Protein kinase-like (PK-like)"/>
    <property type="match status" value="2"/>
</dbReference>
<feature type="domain" description="Protein kinase" evidence="8">
    <location>
        <begin position="122"/>
        <end position="772"/>
    </location>
</feature>
<dbReference type="Gene3D" id="3.30.200.20">
    <property type="entry name" value="Phosphorylase Kinase, domain 1"/>
    <property type="match status" value="1"/>
</dbReference>
<gene>
    <name evidence="9" type="ORF">TM35_000291750</name>
</gene>
<reference evidence="9 10" key="1">
    <citation type="submission" date="2017-03" db="EMBL/GenBank/DDBJ databases">
        <title>An alternative strategy for trypanosome survival in the mammalian bloodstream revealed through genome and transcriptome analysis of the ubiquitous bovine parasite Trypanosoma (Megatrypanum) theileri.</title>
        <authorList>
            <person name="Kelly S."/>
            <person name="Ivens A."/>
            <person name="Mott A."/>
            <person name="O'Neill E."/>
            <person name="Emms D."/>
            <person name="Macleod O."/>
            <person name="Voorheis P."/>
            <person name="Matthews J."/>
            <person name="Matthews K."/>
            <person name="Carrington M."/>
        </authorList>
    </citation>
    <scope>NUCLEOTIDE SEQUENCE [LARGE SCALE GENOMIC DNA]</scope>
    <source>
        <strain evidence="9">Edinburgh</strain>
    </source>
</reference>
<dbReference type="OrthoDB" id="9332038at2759"/>
<dbReference type="RefSeq" id="XP_028880359.1">
    <property type="nucleotide sequence ID" value="XM_029028332.1"/>
</dbReference>
<feature type="region of interest" description="Disordered" evidence="7">
    <location>
        <begin position="391"/>
        <end position="413"/>
    </location>
</feature>
<dbReference type="AlphaFoldDB" id="A0A1X0NP74"/>
<dbReference type="SMART" id="SM00220">
    <property type="entry name" value="S_TKc"/>
    <property type="match status" value="1"/>
</dbReference>
<feature type="compositionally biased region" description="Pro residues" evidence="7">
    <location>
        <begin position="11"/>
        <end position="21"/>
    </location>
</feature>
<evidence type="ECO:0000313" key="10">
    <source>
        <dbReference type="Proteomes" id="UP000192257"/>
    </source>
</evidence>
<keyword evidence="2" id="KW-0808">Transferase</keyword>
<evidence type="ECO:0000256" key="1">
    <source>
        <dbReference type="ARBA" id="ARBA00022527"/>
    </source>
</evidence>
<evidence type="ECO:0000256" key="3">
    <source>
        <dbReference type="ARBA" id="ARBA00022741"/>
    </source>
</evidence>
<feature type="compositionally biased region" description="Low complexity" evidence="7">
    <location>
        <begin position="22"/>
        <end position="33"/>
    </location>
</feature>
<sequence>MPSTHAVSQNSPPPPPPPSSTPPTQQQLQLQSSLKLAVVNNESEPCSSSQAIMESSRSADSNSLLRPCVALSEKIVRLYKLINKKYSEERRCRESGQKYNDGFDDRNGHYIAFTGEVINERYTVLGILGRGSFGTVLHCFDEKHQEQVAVKVIRHGEYFYDQGLMEVSILEELSKYPSLNRLVVSLRKVFLWKDHLVLVFEMLSMNLFQLIHRTNYNGVSLNLTRKFAYQMVLILKHLEDHDPPVIHCDVKPENVVLRHPKRSSISLIDFGSACYSCPAANLYKYVQSRFYRSVEVILELDYNTAIDRWSLACMLVELHTGVPLFAGRDEVDQLARIIAVLGPLPDDMIERSPKRNFFFYDLRRDQHYQQHQQQQQQQQQLYSFSHHGVGGEGWSSSGNTHGQRLDPYGNVNTAGTTEKTTSVSPIIAADVLQSMSVTSSISVATGTSTAVGEGVTTSMPTTLINVTNNNATTTTTPTPTKMTTPAEGQSLQRLPLPVSSSKGNNHSHSSLFTASGTRRPLTAVTVSVNKKGKLGLPTQTPPTSTTTITSTTTGIGIGGTAAINSIGSSGVGGVVITPVASKANNPLTSVGKKQRPKTHVGANPTTVVERHAQLPQWVTALLPLHSSSGPKPRLSASTSHSHSRGVSEGAPLSLSRSGRNRAQSKEEPHHHQQQQQQQPQQQQQQEEKQRSCVVRVAPKSPFVLRIPAKPEQRQTLDDIIGVYTCGPRGCRHGEEGHDVESYEHFADFVRRFLVYHPGKRMSCTEALQHPFLLKLETEYRTTYMSGQAP</sequence>
<evidence type="ECO:0000259" key="8">
    <source>
        <dbReference type="PROSITE" id="PS50011"/>
    </source>
</evidence>
<proteinExistence type="predicted"/>
<dbReference type="VEuPathDB" id="TriTrypDB:TM35_000291750"/>
<keyword evidence="1 9" id="KW-0723">Serine/threonine-protein kinase</keyword>
<evidence type="ECO:0000256" key="4">
    <source>
        <dbReference type="ARBA" id="ARBA00022777"/>
    </source>
</evidence>
<dbReference type="Gene3D" id="1.10.510.10">
    <property type="entry name" value="Transferase(Phosphotransferase) domain 1"/>
    <property type="match status" value="2"/>
</dbReference>
<dbReference type="GeneID" id="39988112"/>
<evidence type="ECO:0000313" key="9">
    <source>
        <dbReference type="EMBL" id="ORC86293.1"/>
    </source>
</evidence>
<dbReference type="Pfam" id="PF00069">
    <property type="entry name" value="Pkinase"/>
    <property type="match status" value="1"/>
</dbReference>
<comment type="caution">
    <text evidence="9">The sequence shown here is derived from an EMBL/GenBank/DDBJ whole genome shotgun (WGS) entry which is preliminary data.</text>
</comment>
<feature type="compositionally biased region" description="Low complexity" evidence="7">
    <location>
        <begin position="468"/>
        <end position="485"/>
    </location>
</feature>
<dbReference type="PANTHER" id="PTHR24058:SF131">
    <property type="entry name" value="KINASE, PUTATIVE-RELATED"/>
    <property type="match status" value="1"/>
</dbReference>
<protein>
    <submittedName>
        <fullName evidence="9">Putative serine/threonine protein kinase</fullName>
    </submittedName>
</protein>
<dbReference type="PROSITE" id="PS50011">
    <property type="entry name" value="PROTEIN_KINASE_DOM"/>
    <property type="match status" value="1"/>
</dbReference>
<accession>A0A1X0NP74</accession>
<dbReference type="PROSITE" id="PS00108">
    <property type="entry name" value="PROTEIN_KINASE_ST"/>
    <property type="match status" value="1"/>
</dbReference>
<feature type="region of interest" description="Disordered" evidence="7">
    <location>
        <begin position="1"/>
        <end position="33"/>
    </location>
</feature>
<evidence type="ECO:0000256" key="7">
    <source>
        <dbReference type="SAM" id="MobiDB-lite"/>
    </source>
</evidence>
<keyword evidence="5 6" id="KW-0067">ATP-binding</keyword>
<dbReference type="InterPro" id="IPR017441">
    <property type="entry name" value="Protein_kinase_ATP_BS"/>
</dbReference>
<keyword evidence="4 9" id="KW-0418">Kinase</keyword>
<dbReference type="GO" id="GO:0005524">
    <property type="term" value="F:ATP binding"/>
    <property type="evidence" value="ECO:0007669"/>
    <property type="project" value="UniProtKB-UniRule"/>
</dbReference>
<dbReference type="InterPro" id="IPR011009">
    <property type="entry name" value="Kinase-like_dom_sf"/>
</dbReference>
<feature type="compositionally biased region" description="Polar residues" evidence="7">
    <location>
        <begin position="625"/>
        <end position="640"/>
    </location>
</feature>
<organism evidence="9 10">
    <name type="scientific">Trypanosoma theileri</name>
    <dbReference type="NCBI Taxonomy" id="67003"/>
    <lineage>
        <taxon>Eukaryota</taxon>
        <taxon>Discoba</taxon>
        <taxon>Euglenozoa</taxon>
        <taxon>Kinetoplastea</taxon>
        <taxon>Metakinetoplastina</taxon>
        <taxon>Trypanosomatida</taxon>
        <taxon>Trypanosomatidae</taxon>
        <taxon>Trypanosoma</taxon>
    </lineage>
</organism>
<dbReference type="STRING" id="67003.A0A1X0NP74"/>